<dbReference type="GO" id="GO:0003755">
    <property type="term" value="F:peptidyl-prolyl cis-trans isomerase activity"/>
    <property type="evidence" value="ECO:0007669"/>
    <property type="project" value="InterPro"/>
</dbReference>
<organism evidence="2">
    <name type="scientific">marine sediment metagenome</name>
    <dbReference type="NCBI Taxonomy" id="412755"/>
    <lineage>
        <taxon>unclassified sequences</taxon>
        <taxon>metagenomes</taxon>
        <taxon>ecological metagenomes</taxon>
    </lineage>
</organism>
<dbReference type="PANTHER" id="PTHR47245:SF2">
    <property type="entry name" value="PEPTIDYL-PROLYL CIS-TRANS ISOMERASE HP_0175-RELATED"/>
    <property type="match status" value="1"/>
</dbReference>
<dbReference type="Gene3D" id="3.10.50.40">
    <property type="match status" value="2"/>
</dbReference>
<reference evidence="2" key="1">
    <citation type="journal article" date="2014" name="Front. Microbiol.">
        <title>High frequency of phylogenetically diverse reductive dehalogenase-homologous genes in deep subseafloor sedimentary metagenomes.</title>
        <authorList>
            <person name="Kawai M."/>
            <person name="Futagami T."/>
            <person name="Toyoda A."/>
            <person name="Takaki Y."/>
            <person name="Nishi S."/>
            <person name="Hori S."/>
            <person name="Arai W."/>
            <person name="Tsubouchi T."/>
            <person name="Morono Y."/>
            <person name="Uchiyama I."/>
            <person name="Ito T."/>
            <person name="Fujiyama A."/>
            <person name="Inagaki F."/>
            <person name="Takami H."/>
        </authorList>
    </citation>
    <scope>NUCLEOTIDE SEQUENCE</scope>
    <source>
        <strain evidence="2">Expedition CK06-06</strain>
    </source>
</reference>
<dbReference type="Pfam" id="PF13616">
    <property type="entry name" value="Rotamase_3"/>
    <property type="match status" value="1"/>
</dbReference>
<dbReference type="AlphaFoldDB" id="X1HZ09"/>
<dbReference type="SUPFAM" id="SSF54534">
    <property type="entry name" value="FKBP-like"/>
    <property type="match status" value="2"/>
</dbReference>
<dbReference type="Pfam" id="PF00639">
    <property type="entry name" value="Rotamase"/>
    <property type="match status" value="1"/>
</dbReference>
<feature type="domain" description="PpiC" evidence="1">
    <location>
        <begin position="159"/>
        <end position="269"/>
    </location>
</feature>
<dbReference type="PANTHER" id="PTHR47245">
    <property type="entry name" value="PEPTIDYLPROLYL ISOMERASE"/>
    <property type="match status" value="1"/>
</dbReference>
<dbReference type="InterPro" id="IPR046357">
    <property type="entry name" value="PPIase_dom_sf"/>
</dbReference>
<feature type="non-terminal residue" evidence="2">
    <location>
        <position position="1"/>
    </location>
</feature>
<name>X1HZ09_9ZZZZ</name>
<dbReference type="InterPro" id="IPR000297">
    <property type="entry name" value="PPIase_PpiC"/>
</dbReference>
<evidence type="ECO:0000259" key="1">
    <source>
        <dbReference type="PROSITE" id="PS50198"/>
    </source>
</evidence>
<evidence type="ECO:0000313" key="2">
    <source>
        <dbReference type="EMBL" id="GAH59059.1"/>
    </source>
</evidence>
<dbReference type="SUPFAM" id="SSF109998">
    <property type="entry name" value="Triger factor/SurA peptide-binding domain-like"/>
    <property type="match status" value="1"/>
</dbReference>
<proteinExistence type="predicted"/>
<dbReference type="InterPro" id="IPR027304">
    <property type="entry name" value="Trigger_fact/SurA_dom_sf"/>
</dbReference>
<dbReference type="PROSITE" id="PS50198">
    <property type="entry name" value="PPIC_PPIASE_2"/>
    <property type="match status" value="1"/>
</dbReference>
<feature type="non-terminal residue" evidence="2">
    <location>
        <position position="273"/>
    </location>
</feature>
<dbReference type="EMBL" id="BARU01025279">
    <property type="protein sequence ID" value="GAH59059.1"/>
    <property type="molecule type" value="Genomic_DNA"/>
</dbReference>
<gene>
    <name evidence="2" type="ORF">S03H2_40746</name>
</gene>
<comment type="caution">
    <text evidence="2">The sequence shown here is derived from an EMBL/GenBank/DDBJ whole genome shotgun (WGS) entry which is preliminary data.</text>
</comment>
<dbReference type="InterPro" id="IPR050245">
    <property type="entry name" value="PrsA_foldase"/>
</dbReference>
<sequence length="273" mass="30453">YDPGQINYMVGFAASQIVQNELIRQGANSLGIYVTDHEVKETVKENNLPDKKVYQDIIRASLLKEKLLEYFEILLPDTMEQAHIQAMLVESIQVANEVLAKIESSGDFTSLLGEYSCQPQIQGDLGWLPQELMPNTLIGEAAFSLEPGKVDKIYDKTASKDIGYWLIEVTDKDDEKGINARAILLGSMEEVDEVKTRLASENFTALAEEYSQHESKAKGGELGWLKQGDMNSGVFDEVAFSLPLNEVSDPVQDKSVQTTGGYWIIKVIAREDR</sequence>
<protein>
    <recommendedName>
        <fullName evidence="1">PpiC domain-containing protein</fullName>
    </recommendedName>
</protein>
<accession>X1HZ09</accession>